<organism evidence="2 3">
    <name type="scientific">Albula glossodonta</name>
    <name type="common">roundjaw bonefish</name>
    <dbReference type="NCBI Taxonomy" id="121402"/>
    <lineage>
        <taxon>Eukaryota</taxon>
        <taxon>Metazoa</taxon>
        <taxon>Chordata</taxon>
        <taxon>Craniata</taxon>
        <taxon>Vertebrata</taxon>
        <taxon>Euteleostomi</taxon>
        <taxon>Actinopterygii</taxon>
        <taxon>Neopterygii</taxon>
        <taxon>Teleostei</taxon>
        <taxon>Albuliformes</taxon>
        <taxon>Albulidae</taxon>
        <taxon>Albula</taxon>
    </lineage>
</organism>
<feature type="compositionally biased region" description="Polar residues" evidence="1">
    <location>
        <begin position="255"/>
        <end position="266"/>
    </location>
</feature>
<proteinExistence type="predicted"/>
<gene>
    <name evidence="2" type="ORF">JZ751_008547</name>
</gene>
<evidence type="ECO:0000256" key="1">
    <source>
        <dbReference type="SAM" id="MobiDB-lite"/>
    </source>
</evidence>
<keyword evidence="3" id="KW-1185">Reference proteome</keyword>
<feature type="compositionally biased region" description="Polar residues" evidence="1">
    <location>
        <begin position="308"/>
        <end position="324"/>
    </location>
</feature>
<dbReference type="Proteomes" id="UP000824540">
    <property type="component" value="Unassembled WGS sequence"/>
</dbReference>
<feature type="region of interest" description="Disordered" evidence="1">
    <location>
        <begin position="238"/>
        <end position="268"/>
    </location>
</feature>
<feature type="compositionally biased region" description="Basic and acidic residues" evidence="1">
    <location>
        <begin position="238"/>
        <end position="250"/>
    </location>
</feature>
<feature type="compositionally biased region" description="Low complexity" evidence="1">
    <location>
        <begin position="380"/>
        <end position="406"/>
    </location>
</feature>
<feature type="region of interest" description="Disordered" evidence="1">
    <location>
        <begin position="1"/>
        <end position="28"/>
    </location>
</feature>
<feature type="region of interest" description="Disordered" evidence="1">
    <location>
        <begin position="523"/>
        <end position="577"/>
    </location>
</feature>
<name>A0A8T2N8T0_9TELE</name>
<dbReference type="AlphaFoldDB" id="A0A8T2N8T0"/>
<feature type="compositionally biased region" description="Basic and acidic residues" evidence="1">
    <location>
        <begin position="433"/>
        <end position="443"/>
    </location>
</feature>
<protein>
    <submittedName>
        <fullName evidence="2">Uncharacterized protein</fullName>
    </submittedName>
</protein>
<accession>A0A8T2N8T0</accession>
<sequence>MRSPVPPNLTMRSPVPPNLTLLTPVPPNLTMRSPVPPNLTMRSPVPPNLTLLTPVPPNVTMRSPVPPNLTMRSPVPPNLTMRSPVPPTSPCAALYPQTSPCAALYPQTSPCTALYPQTSPCAALYPHTSPCAALYPKPHSVHPCALKPHPVPLIINSEHVVPPGVQGGSTPSVLMLFALPLPLQPPGPTACTVARPQLYPRRAATAKHSGKGGWGQVTQLSESWGLLLTASCFLPERRGKGETKQTKQRAETGLQPCQQTQASSHASPVCPCVTFPYPPYRSARQSPQNLRKSLEPPAPQPGDKAPSPGSQTDSQEVGTDSGHASSAGAEPRERAGRSGKGILRSASGRADSTPRGGAGSGLGAGRPALRKAESTRVKGSASQLRPSLSSQSRAVSVSERLDSTLSGRGGGTSTLPRASSVISTAEGSTRRTSIHDCMAKDGRAPVSVDPTPSEYPCTPPATPLPKSASLPPPGPRTPALFSPSFTVDSLFTDTIFSEAGKPHPFLSLNTSLVSSISGPLPNPAPLTCTPGQPQPQVSSPNHPNHRSPDHKPNGDLTTPDHVTPDGQSLGLSPEEKQSLWYEYGCV</sequence>
<feature type="region of interest" description="Disordered" evidence="1">
    <location>
        <begin position="52"/>
        <end position="82"/>
    </location>
</feature>
<evidence type="ECO:0000313" key="3">
    <source>
        <dbReference type="Proteomes" id="UP000824540"/>
    </source>
</evidence>
<dbReference type="OrthoDB" id="10254988at2759"/>
<reference evidence="2" key="1">
    <citation type="thesis" date="2021" institute="BYU ScholarsArchive" country="Provo, UT, USA">
        <title>Applications of and Algorithms for Genome Assembly and Genomic Analyses with an Emphasis on Marine Teleosts.</title>
        <authorList>
            <person name="Pickett B.D."/>
        </authorList>
    </citation>
    <scope>NUCLEOTIDE SEQUENCE</scope>
    <source>
        <strain evidence="2">HI-2016</strain>
    </source>
</reference>
<dbReference type="EMBL" id="JAFBMS010000160">
    <property type="protein sequence ID" value="KAG9334188.1"/>
    <property type="molecule type" value="Genomic_DNA"/>
</dbReference>
<feature type="compositionally biased region" description="Polar residues" evidence="1">
    <location>
        <begin position="529"/>
        <end position="542"/>
    </location>
</feature>
<feature type="region of interest" description="Disordered" evidence="1">
    <location>
        <begin position="281"/>
        <end position="479"/>
    </location>
</feature>
<evidence type="ECO:0000313" key="2">
    <source>
        <dbReference type="EMBL" id="KAG9334188.1"/>
    </source>
</evidence>
<comment type="caution">
    <text evidence="2">The sequence shown here is derived from an EMBL/GenBank/DDBJ whole genome shotgun (WGS) entry which is preliminary data.</text>
</comment>
<feature type="compositionally biased region" description="Polar residues" evidence="1">
    <location>
        <begin position="420"/>
        <end position="431"/>
    </location>
</feature>